<evidence type="ECO:0000256" key="2">
    <source>
        <dbReference type="SAM" id="Phobius"/>
    </source>
</evidence>
<dbReference type="KEGG" id="lgi:LOTGIDRAFT_232427"/>
<dbReference type="RefSeq" id="XP_009055011.1">
    <property type="nucleotide sequence ID" value="XM_009056763.1"/>
</dbReference>
<dbReference type="GeneID" id="20248915"/>
<dbReference type="OMA" id="PEDSITW"/>
<accession>V4ABH1</accession>
<keyword evidence="2" id="KW-0812">Transmembrane</keyword>
<protein>
    <submittedName>
        <fullName evidence="3">Uncharacterized protein</fullName>
    </submittedName>
</protein>
<dbReference type="HOGENOM" id="CLU_744500_0_0_1"/>
<sequence length="372" mass="41373">MERIRVLRDSVTKNADKKCCIKVAVGVAVVLVLLIVIIVAAVLSTTEENSDPVNNKEQQNGSGTGTTSGKLEGLDIPSQYLLRMGSLESPSFHQILAVDDEHQAYIMQIDEDFKNIYVVVNFQQKSQVFVGMRKEHERGDVVESTMLFCHESKFDSDFTGSFLSSSQLTTGDHSAVSNGRTTDLNVDEIGTIYKASPLIASVINGSCSYIPSHHMIQWKEKKSECTISTTIDNNTSPCSLQCPKCKDLAQTEKQSCSKFDQCNFDMSYCDPYWKSNNVYNQQPYCICRKTLANDMLRVSCPKSGADGGNCEIPRRTIVDFENSSPCFCRYSIPIIHPYIPVTGNKNTMFTLQSVIVTAPAQTHKECELRDSS</sequence>
<feature type="compositionally biased region" description="Polar residues" evidence="1">
    <location>
        <begin position="49"/>
        <end position="60"/>
    </location>
</feature>
<name>V4ABH1_LOTGI</name>
<evidence type="ECO:0000313" key="3">
    <source>
        <dbReference type="EMBL" id="ESO94162.1"/>
    </source>
</evidence>
<keyword evidence="2" id="KW-1133">Transmembrane helix</keyword>
<keyword evidence="2" id="KW-0472">Membrane</keyword>
<dbReference type="CTD" id="20248915"/>
<evidence type="ECO:0000256" key="1">
    <source>
        <dbReference type="SAM" id="MobiDB-lite"/>
    </source>
</evidence>
<proteinExistence type="predicted"/>
<dbReference type="EMBL" id="KB201847">
    <property type="protein sequence ID" value="ESO94162.1"/>
    <property type="molecule type" value="Genomic_DNA"/>
</dbReference>
<gene>
    <name evidence="3" type="ORF">LOTGIDRAFT_232427</name>
</gene>
<dbReference type="AlphaFoldDB" id="V4ABH1"/>
<evidence type="ECO:0000313" key="4">
    <source>
        <dbReference type="Proteomes" id="UP000030746"/>
    </source>
</evidence>
<dbReference type="Proteomes" id="UP000030746">
    <property type="component" value="Unassembled WGS sequence"/>
</dbReference>
<organism evidence="3 4">
    <name type="scientific">Lottia gigantea</name>
    <name type="common">Giant owl limpet</name>
    <dbReference type="NCBI Taxonomy" id="225164"/>
    <lineage>
        <taxon>Eukaryota</taxon>
        <taxon>Metazoa</taxon>
        <taxon>Spiralia</taxon>
        <taxon>Lophotrochozoa</taxon>
        <taxon>Mollusca</taxon>
        <taxon>Gastropoda</taxon>
        <taxon>Patellogastropoda</taxon>
        <taxon>Lottioidea</taxon>
        <taxon>Lottiidae</taxon>
        <taxon>Lottia</taxon>
    </lineage>
</organism>
<feature type="transmembrane region" description="Helical" evidence="2">
    <location>
        <begin position="21"/>
        <end position="43"/>
    </location>
</feature>
<dbReference type="OrthoDB" id="6155993at2759"/>
<reference evidence="3 4" key="1">
    <citation type="journal article" date="2013" name="Nature">
        <title>Insights into bilaterian evolution from three spiralian genomes.</title>
        <authorList>
            <person name="Simakov O."/>
            <person name="Marletaz F."/>
            <person name="Cho S.J."/>
            <person name="Edsinger-Gonzales E."/>
            <person name="Havlak P."/>
            <person name="Hellsten U."/>
            <person name="Kuo D.H."/>
            <person name="Larsson T."/>
            <person name="Lv J."/>
            <person name="Arendt D."/>
            <person name="Savage R."/>
            <person name="Osoegawa K."/>
            <person name="de Jong P."/>
            <person name="Grimwood J."/>
            <person name="Chapman J.A."/>
            <person name="Shapiro H."/>
            <person name="Aerts A."/>
            <person name="Otillar R.P."/>
            <person name="Terry A.Y."/>
            <person name="Boore J.L."/>
            <person name="Grigoriev I.V."/>
            <person name="Lindberg D.R."/>
            <person name="Seaver E.C."/>
            <person name="Weisblat D.A."/>
            <person name="Putnam N.H."/>
            <person name="Rokhsar D.S."/>
        </authorList>
    </citation>
    <scope>NUCLEOTIDE SEQUENCE [LARGE SCALE GENOMIC DNA]</scope>
</reference>
<feature type="region of interest" description="Disordered" evidence="1">
    <location>
        <begin position="49"/>
        <end position="72"/>
    </location>
</feature>
<keyword evidence="4" id="KW-1185">Reference proteome</keyword>